<organism evidence="1 2">
    <name type="scientific">Catenovulum adriaticum</name>
    <dbReference type="NCBI Taxonomy" id="2984846"/>
    <lineage>
        <taxon>Bacteria</taxon>
        <taxon>Pseudomonadati</taxon>
        <taxon>Pseudomonadota</taxon>
        <taxon>Gammaproteobacteria</taxon>
        <taxon>Alteromonadales</taxon>
        <taxon>Alteromonadaceae</taxon>
        <taxon>Catenovulum</taxon>
    </lineage>
</organism>
<sequence length="145" mass="16431">MSKKNKKPHQVNYYSLINGGVAVLPNAVLENYRYLKLTPCAKVLLNYLAAQYRGYNNGDLCATLSILRKKGFNSQDTITRSIKMLEEQELIVRTKQGGKHYRTGQNLPNLYAIAWQPIDECGGKLDVMPTIKPHINFLAEYKNVA</sequence>
<keyword evidence="2" id="KW-1185">Reference proteome</keyword>
<dbReference type="InterPro" id="IPR036390">
    <property type="entry name" value="WH_DNA-bd_sf"/>
</dbReference>
<dbReference type="SUPFAM" id="SSF46785">
    <property type="entry name" value="Winged helix' DNA-binding domain"/>
    <property type="match status" value="1"/>
</dbReference>
<evidence type="ECO:0008006" key="3">
    <source>
        <dbReference type="Google" id="ProtNLM"/>
    </source>
</evidence>
<evidence type="ECO:0000313" key="2">
    <source>
        <dbReference type="Proteomes" id="UP001163726"/>
    </source>
</evidence>
<proteinExistence type="predicted"/>
<dbReference type="EMBL" id="CP109965">
    <property type="protein sequence ID" value="WAJ69753.1"/>
    <property type="molecule type" value="Genomic_DNA"/>
</dbReference>
<name>A0ABY7AJK6_9ALTE</name>
<protein>
    <recommendedName>
        <fullName evidence="3">Helix-turn-helix protein</fullName>
    </recommendedName>
</protein>
<dbReference type="RefSeq" id="WP_268074037.1">
    <property type="nucleotide sequence ID" value="NZ_CP109965.1"/>
</dbReference>
<accession>A0ABY7AJK6</accession>
<dbReference type="Gene3D" id="1.10.10.10">
    <property type="entry name" value="Winged helix-like DNA-binding domain superfamily/Winged helix DNA-binding domain"/>
    <property type="match status" value="1"/>
</dbReference>
<evidence type="ECO:0000313" key="1">
    <source>
        <dbReference type="EMBL" id="WAJ69753.1"/>
    </source>
</evidence>
<dbReference type="InterPro" id="IPR036388">
    <property type="entry name" value="WH-like_DNA-bd_sf"/>
</dbReference>
<gene>
    <name evidence="1" type="ORF">OLW01_11395</name>
</gene>
<reference evidence="1" key="1">
    <citation type="submission" date="2022-10" db="EMBL/GenBank/DDBJ databases">
        <title>Catenovulum adriacola sp. nov. isolated in the Harbour of Susak.</title>
        <authorList>
            <person name="Schoch T."/>
            <person name="Reich S.J."/>
            <person name="Stoeferle S."/>
            <person name="Flaiz M."/>
            <person name="Kazda M."/>
            <person name="Riedel C.U."/>
            <person name="Duerre P."/>
        </authorList>
    </citation>
    <scope>NUCLEOTIDE SEQUENCE</scope>
    <source>
        <strain evidence="1">TS8</strain>
    </source>
</reference>
<dbReference type="Proteomes" id="UP001163726">
    <property type="component" value="Chromosome"/>
</dbReference>